<protein>
    <submittedName>
        <fullName evidence="6">Uncharacterized protein</fullName>
    </submittedName>
</protein>
<dbReference type="EMBL" id="RZGK01000011">
    <property type="protein sequence ID" value="KAF9695524.1"/>
    <property type="molecule type" value="Genomic_DNA"/>
</dbReference>
<dbReference type="Gene3D" id="3.30.565.10">
    <property type="entry name" value="Histidine kinase-like ATPase, C-terminal domain"/>
    <property type="match status" value="1"/>
</dbReference>
<dbReference type="Gene3D" id="3.40.50.2300">
    <property type="match status" value="1"/>
</dbReference>
<evidence type="ECO:0000256" key="1">
    <source>
        <dbReference type="ARBA" id="ARBA00022553"/>
    </source>
</evidence>
<dbReference type="Pfam" id="PF00512">
    <property type="entry name" value="HisKA"/>
    <property type="match status" value="1"/>
</dbReference>
<dbReference type="CDD" id="cd17546">
    <property type="entry name" value="REC_hyHK_CKI1_RcsC-like"/>
    <property type="match status" value="1"/>
</dbReference>
<dbReference type="PROSITE" id="PS50110">
    <property type="entry name" value="RESPONSE_REGULATORY"/>
    <property type="match status" value="1"/>
</dbReference>
<keyword evidence="1 2" id="KW-0597">Phosphoprotein</keyword>
<dbReference type="CDD" id="cd00082">
    <property type="entry name" value="HisKA"/>
    <property type="match status" value="1"/>
</dbReference>
<accession>A0A8H7J063</accession>
<evidence type="ECO:0000259" key="4">
    <source>
        <dbReference type="PROSITE" id="PS50109"/>
    </source>
</evidence>
<feature type="modified residue" description="4-aspartylphosphate" evidence="2">
    <location>
        <position position="1023"/>
    </location>
</feature>
<feature type="compositionally biased region" description="Polar residues" evidence="3">
    <location>
        <begin position="935"/>
        <end position="944"/>
    </location>
</feature>
<dbReference type="SUPFAM" id="SSF47384">
    <property type="entry name" value="Homodimeric domain of signal transducing histidine kinase"/>
    <property type="match status" value="1"/>
</dbReference>
<dbReference type="PROSITE" id="PS50109">
    <property type="entry name" value="HIS_KIN"/>
    <property type="match status" value="1"/>
</dbReference>
<feature type="domain" description="Response regulatory" evidence="5">
    <location>
        <begin position="963"/>
        <end position="1094"/>
    </location>
</feature>
<proteinExistence type="predicted"/>
<dbReference type="PRINTS" id="PR00344">
    <property type="entry name" value="BCTRLSENSOR"/>
</dbReference>
<reference evidence="6" key="2">
    <citation type="submission" date="2020-09" db="EMBL/GenBank/DDBJ databases">
        <title>Reference genome assembly for Australian Ascochyta lentis isolate Al4.</title>
        <authorList>
            <person name="Lee R.C."/>
            <person name="Farfan-Caceres L.M."/>
            <person name="Debler J.W."/>
            <person name="Williams A.H."/>
            <person name="Henares B.M."/>
        </authorList>
    </citation>
    <scope>NUCLEOTIDE SEQUENCE</scope>
    <source>
        <strain evidence="6">Al4</strain>
    </source>
</reference>
<gene>
    <name evidence="6" type="ORF">EKO04_006693</name>
</gene>
<dbReference type="OrthoDB" id="3026777at2759"/>
<feature type="compositionally biased region" description="Polar residues" evidence="3">
    <location>
        <begin position="496"/>
        <end position="512"/>
    </location>
</feature>
<dbReference type="InterPro" id="IPR005467">
    <property type="entry name" value="His_kinase_dom"/>
</dbReference>
<dbReference type="SUPFAM" id="SSF55874">
    <property type="entry name" value="ATPase domain of HSP90 chaperone/DNA topoisomerase II/histidine kinase"/>
    <property type="match status" value="1"/>
</dbReference>
<dbReference type="GO" id="GO:0000155">
    <property type="term" value="F:phosphorelay sensor kinase activity"/>
    <property type="evidence" value="ECO:0007669"/>
    <property type="project" value="InterPro"/>
</dbReference>
<dbReference type="InterPro" id="IPR001789">
    <property type="entry name" value="Sig_transdc_resp-reg_receiver"/>
</dbReference>
<feature type="region of interest" description="Disordered" evidence="3">
    <location>
        <begin position="490"/>
        <end position="512"/>
    </location>
</feature>
<feature type="region of interest" description="Disordered" evidence="3">
    <location>
        <begin position="930"/>
        <end position="954"/>
    </location>
</feature>
<dbReference type="InterPro" id="IPR003661">
    <property type="entry name" value="HisK_dim/P_dom"/>
</dbReference>
<dbReference type="PANTHER" id="PTHR43719:SF28">
    <property type="entry name" value="PEROXIDE STRESS-ACTIVATED HISTIDINE KINASE MAK1-RELATED"/>
    <property type="match status" value="1"/>
</dbReference>
<dbReference type="InterPro" id="IPR036890">
    <property type="entry name" value="HATPase_C_sf"/>
</dbReference>
<evidence type="ECO:0000313" key="7">
    <source>
        <dbReference type="Proteomes" id="UP000651452"/>
    </source>
</evidence>
<evidence type="ECO:0000256" key="2">
    <source>
        <dbReference type="PROSITE-ProRule" id="PRU00169"/>
    </source>
</evidence>
<organism evidence="6 7">
    <name type="scientific">Ascochyta lentis</name>
    <dbReference type="NCBI Taxonomy" id="205686"/>
    <lineage>
        <taxon>Eukaryota</taxon>
        <taxon>Fungi</taxon>
        <taxon>Dikarya</taxon>
        <taxon>Ascomycota</taxon>
        <taxon>Pezizomycotina</taxon>
        <taxon>Dothideomycetes</taxon>
        <taxon>Pleosporomycetidae</taxon>
        <taxon>Pleosporales</taxon>
        <taxon>Pleosporineae</taxon>
        <taxon>Didymellaceae</taxon>
        <taxon>Ascochyta</taxon>
    </lineage>
</organism>
<dbReference type="Pfam" id="PF02518">
    <property type="entry name" value="HATPase_c"/>
    <property type="match status" value="1"/>
</dbReference>
<dbReference type="InterPro" id="IPR011006">
    <property type="entry name" value="CheY-like_superfamily"/>
</dbReference>
<name>A0A8H7J063_9PLEO</name>
<dbReference type="SMART" id="SM00448">
    <property type="entry name" value="REC"/>
    <property type="match status" value="1"/>
</dbReference>
<dbReference type="SUPFAM" id="SSF55781">
    <property type="entry name" value="GAF domain-like"/>
    <property type="match status" value="1"/>
</dbReference>
<dbReference type="SUPFAM" id="SSF52172">
    <property type="entry name" value="CheY-like"/>
    <property type="match status" value="1"/>
</dbReference>
<dbReference type="SMART" id="SM00388">
    <property type="entry name" value="HisKA"/>
    <property type="match status" value="1"/>
</dbReference>
<comment type="caution">
    <text evidence="6">The sequence shown here is derived from an EMBL/GenBank/DDBJ whole genome shotgun (WGS) entry which is preliminary data.</text>
</comment>
<evidence type="ECO:0000313" key="6">
    <source>
        <dbReference type="EMBL" id="KAF9695524.1"/>
    </source>
</evidence>
<dbReference type="Gene3D" id="1.10.287.130">
    <property type="match status" value="1"/>
</dbReference>
<dbReference type="InterPro" id="IPR003594">
    <property type="entry name" value="HATPase_dom"/>
</dbReference>
<evidence type="ECO:0000259" key="5">
    <source>
        <dbReference type="PROSITE" id="PS50110"/>
    </source>
</evidence>
<dbReference type="InterPro" id="IPR004358">
    <property type="entry name" value="Sig_transdc_His_kin-like_C"/>
</dbReference>
<dbReference type="SMART" id="SM00387">
    <property type="entry name" value="HATPase_c"/>
    <property type="match status" value="1"/>
</dbReference>
<dbReference type="InterPro" id="IPR036097">
    <property type="entry name" value="HisK_dim/P_sf"/>
</dbReference>
<dbReference type="InterPro" id="IPR050956">
    <property type="entry name" value="2C_system_His_kinase"/>
</dbReference>
<sequence length="1100" mass="121351">MAQQELTEQQLALIADRARVWEVRRFCQVLPSVVEYERGNETVHGTYSGREPNGALAALLRCVIYHLGADLAMVSLLDDHNQYFVSGASRHNLQDVKVTLDSTRWYGCESVKHHGGLCERTITQQDCSGNKAFYEELDMVCAERTQNLPFVNGEIAGFRHYAGVPLSPYGGPNVGTVFLFSEKPSEASRSDGIRSFLAETADHITRHLEQAVEAMEGKRAESFLKSESGRQQLVSNLYPDSSLYVYSLAATLLCDIFEFDGVKMQKAGLSRDNINTNPSWNGSSTIAQNVRPSAQVPGEPTEALLERLLDMFPHGAVFHIAADSSDVIAATVMQRAAVVIDDTVSAELLKTFPNVEQMILMPLWETYHKRNVGAVFGFVYRLSNVYLSTTDLSSVSALCTTTMTQVRRLEVQATDQIKSDFLGSISHEMRTPLHGILSSLELLADTPHNEYQHDLLNMAQYSGTSLLDTIDRVLYFSGVSSAAQLSGEPFAPEFSGRQSPLPTNRTPASSPEAQTSGLIYVCETNLHQAAQRFHLKRTVRPELFRPRRSFDSHHSPSATGSRSGAMHPVILFDTNAAWSCRLTAVTSFKTVFTNLLDNALKFGDPAGCVCIHLDIDQSSVKISFTDTGKGVAPDFIHHVILDPFSQEDPLDEGIGLGLANAKHAVGKLGGRMLIDSNERSGSTFTVTFPSNRISYEPTQDTSEFRSIDSQSSVAELPVLEMSLFMPRRWETEDTMRGDRCASLVLETLMRGVSRSFQTTATLWRPPSALPHLLFILLEDLDHVIQTCGDAVIRTKLVVLCPDAEKTPNLEKMSLRNATTILGPITFSSLCKALKRLFPSTISCSCRQDAVKETQNTLEHEKKHAMAYDITKPSAGTGSDDMLPRMLSDLALRRAGSDIGAHVSPAQMISFKTKWPDLSDEASYERFKTSRPYDAMSSSHAQPVASSEGDKQSNQVNRALREPKLLLVDDNLVNLKALAMFARKCSGIPSISASSGQEAIDAFNHARNSDDSTTPQGYDLIFLDLSMPEMSGFEVAKKIRQTEASLERKSRTYICALTGLTSTNDRNRAFSAGVDQYIVKPVKLKDLQAVISCWQDIVAEQ</sequence>
<keyword evidence="7" id="KW-1185">Reference proteome</keyword>
<dbReference type="AlphaFoldDB" id="A0A8H7J063"/>
<feature type="domain" description="Histidine kinase" evidence="4">
    <location>
        <begin position="424"/>
        <end position="692"/>
    </location>
</feature>
<evidence type="ECO:0000256" key="3">
    <source>
        <dbReference type="SAM" id="MobiDB-lite"/>
    </source>
</evidence>
<dbReference type="PANTHER" id="PTHR43719">
    <property type="entry name" value="TWO-COMPONENT HISTIDINE KINASE"/>
    <property type="match status" value="1"/>
</dbReference>
<reference evidence="6" key="1">
    <citation type="submission" date="2018-12" db="EMBL/GenBank/DDBJ databases">
        <authorList>
            <person name="Syme R.A."/>
            <person name="Farfan-Caceres L."/>
            <person name="Lichtenzveig J."/>
        </authorList>
    </citation>
    <scope>NUCLEOTIDE SEQUENCE</scope>
    <source>
        <strain evidence="6">Al4</strain>
    </source>
</reference>
<dbReference type="Pfam" id="PF00072">
    <property type="entry name" value="Response_reg"/>
    <property type="match status" value="1"/>
</dbReference>
<dbReference type="Proteomes" id="UP000651452">
    <property type="component" value="Unassembled WGS sequence"/>
</dbReference>